<dbReference type="InterPro" id="IPR026847">
    <property type="entry name" value="VPS13"/>
</dbReference>
<dbReference type="OMA" id="LELVWWS"/>
<dbReference type="EMBL" id="CP000594">
    <property type="protein sequence ID" value="ABO99541.1"/>
    <property type="molecule type" value="Genomic_DNA"/>
</dbReference>
<proteinExistence type="inferred from homology"/>
<dbReference type="InterPro" id="IPR009291">
    <property type="entry name" value="Vps62"/>
</dbReference>
<dbReference type="GeneID" id="5005362"/>
<dbReference type="PANTHER" id="PTHR16166:SF93">
    <property type="entry name" value="INTERMEMBRANE LIPID TRANSFER PROTEIN VPS13"/>
    <property type="match status" value="1"/>
</dbReference>
<evidence type="ECO:0000259" key="3">
    <source>
        <dbReference type="Pfam" id="PF12624"/>
    </source>
</evidence>
<dbReference type="OrthoDB" id="428159at2759"/>
<evidence type="ECO:0000313" key="5">
    <source>
        <dbReference type="EMBL" id="ABO99541.1"/>
    </source>
</evidence>
<reference evidence="5 6" key="1">
    <citation type="journal article" date="2007" name="Proc. Natl. Acad. Sci. U.S.A.">
        <title>The tiny eukaryote Ostreococcus provides genomic insights into the paradox of plankton speciation.</title>
        <authorList>
            <person name="Palenik B."/>
            <person name="Grimwood J."/>
            <person name="Aerts A."/>
            <person name="Rouze P."/>
            <person name="Salamov A."/>
            <person name="Putnam N."/>
            <person name="Dupont C."/>
            <person name="Jorgensen R."/>
            <person name="Derelle E."/>
            <person name="Rombauts S."/>
            <person name="Zhou K."/>
            <person name="Otillar R."/>
            <person name="Merchant S.S."/>
            <person name="Podell S."/>
            <person name="Gaasterland T."/>
            <person name="Napoli C."/>
            <person name="Gendler K."/>
            <person name="Manuell A."/>
            <person name="Tai V."/>
            <person name="Vallon O."/>
            <person name="Piganeau G."/>
            <person name="Jancek S."/>
            <person name="Heijde M."/>
            <person name="Jabbari K."/>
            <person name="Bowler C."/>
            <person name="Lohr M."/>
            <person name="Robbens S."/>
            <person name="Werner G."/>
            <person name="Dubchak I."/>
            <person name="Pazour G.J."/>
            <person name="Ren Q."/>
            <person name="Paulsen I."/>
            <person name="Delwiche C."/>
            <person name="Schmutz J."/>
            <person name="Rokhsar D."/>
            <person name="Van de Peer Y."/>
            <person name="Moreau H."/>
            <person name="Grigoriev I.V."/>
        </authorList>
    </citation>
    <scope>NUCLEOTIDE SEQUENCE [LARGE SCALE GENOMIC DNA]</scope>
    <source>
        <strain evidence="5 6">CCE9901</strain>
    </source>
</reference>
<dbReference type="Pfam" id="PF25037">
    <property type="entry name" value="VPS13_C"/>
    <property type="match status" value="1"/>
</dbReference>
<evidence type="ECO:0000256" key="2">
    <source>
        <dbReference type="ARBA" id="ARBA00022448"/>
    </source>
</evidence>
<dbReference type="GO" id="GO:0006623">
    <property type="term" value="P:protein targeting to vacuole"/>
    <property type="evidence" value="ECO:0007669"/>
    <property type="project" value="TreeGrafter"/>
</dbReference>
<dbReference type="RefSeq" id="XP_001421248.1">
    <property type="nucleotide sequence ID" value="XM_001421211.1"/>
</dbReference>
<evidence type="ECO:0008006" key="7">
    <source>
        <dbReference type="Google" id="ProtNLM"/>
    </source>
</evidence>
<gene>
    <name evidence="5" type="ORF">OSTLU_27430</name>
</gene>
<organism evidence="5 6">
    <name type="scientific">Ostreococcus lucimarinus (strain CCE9901)</name>
    <dbReference type="NCBI Taxonomy" id="436017"/>
    <lineage>
        <taxon>Eukaryota</taxon>
        <taxon>Viridiplantae</taxon>
        <taxon>Chlorophyta</taxon>
        <taxon>Mamiellophyceae</taxon>
        <taxon>Mamiellales</taxon>
        <taxon>Bathycoccaceae</taxon>
        <taxon>Ostreococcus</taxon>
    </lineage>
</organism>
<feature type="domain" description="Intermembrane lipid transfer protein VPS13-like C-terminal" evidence="4">
    <location>
        <begin position="4272"/>
        <end position="4382"/>
    </location>
</feature>
<dbReference type="KEGG" id="olu:OSTLU_27430"/>
<protein>
    <recommendedName>
        <fullName evidence="7">Vacuolar protein sorting-associated protein</fullName>
    </recommendedName>
</protein>
<comment type="similarity">
    <text evidence="1">Belongs to the VPS13 family.</text>
</comment>
<accession>A4S7C3</accession>
<dbReference type="Proteomes" id="UP000001568">
    <property type="component" value="Chromosome 14"/>
</dbReference>
<name>A4S7C3_OSTLU</name>
<dbReference type="HOGENOM" id="CLU_223839_0_0_1"/>
<dbReference type="Pfam" id="PF06101">
    <property type="entry name" value="Vps62"/>
    <property type="match status" value="3"/>
</dbReference>
<feature type="domain" description="Chorein N-terminal" evidence="3">
    <location>
        <begin position="2"/>
        <end position="479"/>
    </location>
</feature>
<dbReference type="Pfam" id="PF12624">
    <property type="entry name" value="VPS13_N"/>
    <property type="match status" value="1"/>
</dbReference>
<dbReference type="eggNOG" id="KOG1809">
    <property type="taxonomic scope" value="Eukaryota"/>
</dbReference>
<evidence type="ECO:0000259" key="4">
    <source>
        <dbReference type="Pfam" id="PF25037"/>
    </source>
</evidence>
<keyword evidence="6" id="KW-1185">Reference proteome</keyword>
<dbReference type="GO" id="GO:0045053">
    <property type="term" value="P:protein retention in Golgi apparatus"/>
    <property type="evidence" value="ECO:0007669"/>
    <property type="project" value="TreeGrafter"/>
</dbReference>
<dbReference type="Gramene" id="ABO99541">
    <property type="protein sequence ID" value="ABO99541"/>
    <property type="gene ID" value="OSTLU_27430"/>
</dbReference>
<keyword evidence="2" id="KW-0813">Transport</keyword>
<dbReference type="PANTHER" id="PTHR16166">
    <property type="entry name" value="VACUOLAR PROTEIN SORTING-ASSOCIATED PROTEIN VPS13"/>
    <property type="match status" value="1"/>
</dbReference>
<evidence type="ECO:0000313" key="6">
    <source>
        <dbReference type="Proteomes" id="UP000001568"/>
    </source>
</evidence>
<evidence type="ECO:0000256" key="1">
    <source>
        <dbReference type="ARBA" id="ARBA00006545"/>
    </source>
</evidence>
<dbReference type="InterPro" id="IPR026854">
    <property type="entry name" value="VPS13_N"/>
</dbReference>
<sequence length="4434" mass="492187">MVFERLLADQLNARLGRVLEGVDRDDVRVGVLNGDVRIRRVRVRASALTKILDEPSARVRCGFVDELRVRVPWRNLGKEAVRVTFHGVYVVGEIDVNGDDEARESEEERRERQRVKALRTARRAADAAERAWLKWNPAVNAEALEAEDGRESAQDGVRKRSAIAGLIDVALANVLIEISNVHVRIEGEYGAGVPWGMGLVLERVSLTTVGEDFENDFKVGGFADSLRKMIALERVGVYADFNSPSVASETPDGWRGIREDQFVRQMSAVFNTEVGERMKEGTSGDVVIPQSYVFGPLRGTATYARRGHAEDTNTPLHQLRMDINSIQISIKSTQLKVFYNMYSNLRTSRVRYTYAHIRPRVGVKGNARLWWRFAGAGVQMHVDEIRKRRGLDFKSSVSAMVRITEARQRYIPLYVKHLRSAPPPPECLIAERAERRNKLWPPKLKIGMSTEIDEIEEGIPLQSIITFRTLAHVEYRESGGVKAAVARERAARFGKRRVVRAVVGLAGGGAKNTAKVLKGLSAPIRGLARAVNKRDSTALLVERQKRLRKSQPEEDDDSNWRESLENTVQLSQRMVALEEEAVHSSVELSGVVNVEKVLVCMVDDEVDNPIGEQEIFRIGVHEVSLGTLRGSGRREQRVSIRRLAIVSPEGTLLDSSKTTDNEERATSLDRSQVALWDKASECNAVQLQIVKGDVETEEDIFIKFQMRQSIVHLLREPLDRVARVAVRHKVTTAYLESFIYDDEAKQRNHTHSIEKQADEFKIRPRVRLDARVHGPVIILDGDGVNLRIDLGTTVIESMTPVSAGIESSLAKEHNVFSFQCTGFQVGFIDDEWDTNSNRPVEDEQIILPLLSAPSSNTVVIQNLNAASDAPNLKVHSKFSAIDISVSPVRVFKIRSLVKALKPTTSISEEHVAAVVTENEVRVLLLQLDESGEVCWIPATISLQNNSSMDIRTINGLKSRTIHINLMESNGASKLRSDICAKLSLHKDVLTIGETVHSLDELMISAMSDDSLSVMFDIDDDDARSRDTVLFDAWYARINGVARENITRLTNAAKNGKLSKTQVILSVGAEKLSVHVFAPLKAHPSEDDSAVINDESDSERALASLCFDELNYDSSLARTVKVHHIKANSLVLYDRYASEGLGRECIAGIGGQGSGQPLLTVTVAVRHQSDPQYCGLDKLIEVDIHKELVMNIRRPTLLALISLRFRLRPPGFKIIKIMPDVSSRIMISGKLVKRIKREIRVNVAAVTANGFYDHDKEMDVPVLVLRAEDSYWSTIISPPTRETSVSVGTIKLATGQMQARGAWNLQPSPESSSNIILLRNDVYDRGEELDGADVSWEIELGNLDIVMTPEMKEIGSWFAFFRQIRPDHIEKYVHPCARPRAGFQVLKSRLLIKMDDQRITLPVALSEGESNHDVVINSGCVEITRSFSSKAINEAHSIFWQTTALSVSEFEVSVISFAEKRRESVSKITQKPFGVKLSLRKRIDSGPAIVNELDDKNKIRVQPIFLDLSGSEFRCIHDSIKNIQLSKVRPNVKVENPIRWGSVGPLPVSDVLAPASLKSMELSVILSSAKLRVFRLPMQSRPLSTIKVVGVDVFVVKNLNRKSGINLDATVDMIGVDDNSRQSQNLKVKHVLYAGSPKLPLLHLTLGVNDDSTRLRISLQHVEVLLRVGIILDTIRTFAPRKFGGVFLASTILPQDIKCVHGSDFHLDKDVTLTKSTRLLADDPKIVAGKYVLRGGGHTIKFADGKGAIIRHYSHGSRRKTMPRIIIGHGATLKIENVTFNCTRSTLSRFIKMMPGGSYSLGKSVSFDETEEELIPVHDGLVESTPVIDAATKRAEEGPGRRMKEIKKKPLLVEVDVSCVHIVIGEELRADQINLMFGVDVAIIRDEELNTTGTYQLLRLRTKDTMKPPLLEPASVTMHVVSRDGGTTTCTGCVTPIKMQLSPNRICILKNFTERIERSFAIAPILQTGVYSCVWAGHATTLTKKVTEAGVLRQNQAGSNTSYSIWRPVAPPGYAILSDVVKSEGGAPETQVLIVRDAPALCTLPERFEKVKGTANPCLWRPIAPTGFVSLGDIASVSDADEPSLDVVRCIREELVTNIGQASTLANFRLYGDFSQSNTTLWQMNNRVRGFVVVSKSNIRPYAYDIRSPPGFQRKVSTGTKEKIKLQEKECECATAVNFKKIGMAQNAKSTVGFWEVIPPTGYVSTGHCMSVGKLPPLSSRVFADDKRTFRQPESYEKVASARTYGTTQRLTIWKPVPCAGFVSVGFVVTTEDNEPSVNDSIVCVRAELVSYMHQRNWTTDNSVWTVDENATDTTHFWITNDHTKNFVMSVLTTGMTPDFGFDIGFLESSSLRGQVQMPNFIMKFDVPLVSVGLSFERLFRNQMLFLLRLEKTKLSCTKTSKLNLSLDSSLSLLHRNTRLGYSLEPIVAPWKFSVLLDDSKNDVSGVNPAGLDMFIESKKKIEIIVNQASIVDAVDAVMQFKKPRDKNSKIAHLLAYEAVQNNVIVNSTGRDLWVRELNGNIQEVPPGNSISHLVHAAETEANSGFESASNEQTMRGMTDVVDDMNHHGDEQLIIAYLMMDIVAIDSLDDWLYPRITFKIWDEALQGHRTDPLPIGVTRGSAKLPIPHPFFHRDSDSEFINNDDITIIVEISHIGPNGETLSFSGDFEAPIEQQRGGWIGGKTGSWIDCAAGNGDSVRIKLRARVVEGLNATPVTETVELYQLLKSPQKTIIKSKLQVESPPLIVCRTNDMVKQWWTRDHQQSKSALSAWKPHVPSTYELETRYKFCSSRAENEYKLVPFGTILLPGLIAPRSALMAVVLEHNSDQRAPTAFPSGFENIWTSDKNDVSFWKPIAPDGYVAVGNVVAASAEMPSTDCVVCVREDLTKLAEVPPDVAWKSNRRFRNNDERELALIQNGQLSTGGWSFLKEKIKRTSPGVISNVIPSMHRLNDRMCIHSLDDEGIREFWIDNRTHIDHIKQELQAGESILAISFSPSGPFEQVRLNLGASHVVRHKTHDLVFDSQKGHLLSYVSCENETDSDIFVDVHPAMKRELTTSNLDISLSEKYESPSDVADIEVFESERYYPLRGWRAPKDAIVKARYSRHKSGRGSQKRFPDVKAPKGFRFEGPWELDKPPNLVNDDGWAYGAIWLRKWPPPRGSDKSKGRATRRRRWFRRVVRLKSAEEIESRVSLHNMKRDFIEDWHGTLAVHGRLTLPSCSRTESYMLALRTGADVASITAPSFTERDDALDIRDVLSEQGNCALAYNNLHDHFLLVKEELSNDVQSSAIGAIPGVKIRVVAPVHVVSLMDCPSQVVLYANGEERIAMHLAANETKRITAIDANCDTIEVLVSLFEDYLSLSNDRPLRLDVTPAGSPPAPQVNWLNIKGYPYVVSMLLMETCRTRMAGDKFNDDPSQHLLSLTYRNVLMVTNASPIDIKCLAWVAGTSTTNAHIDAYVGVPKGESQPAMFLKSSAKTLAKVSSKEFVLGFCIDSSPVLVKISPSSEPVMFTLMTASGDELAFQCSVVLWEGQNTNAATWPTLEVVLQPVLVAINLTRIPLAIRSNTMEHKILEPGSYPTPFSLDIKSSKSVDEVEAVLNQAAIQIADMSCHSEGKDILWSSPLQNLVRYSGAMWSIPQGASPLADEINAFRRLGGIDESGENVNFKAPIIVQFLVERGEHGCFRVFFRGGDGASLQKAPIMIKNHLHEPLLIRQVKANDFEDVEKKSVQKSTVRLLQGIKKASHGVGQSFAIRPFSAISWAWSVPGIPMRLDNLKKQELEANAAELAFRKRKFLEISNNTGDHVIIEINAFSSRFKGFMHLGDMQFGELGKRTLQATIIGEWRDASFVIFVVDKTITFDNFSFTTEMTNQAKALTLYARQQETHISVNLAGFSVTIIDRLRDSFVELFHLTIDDVMIRHGINLINSSSVYSYLRIGALQIDFSTHDASYPVFVWHDPADGHLLEAYATLSMNSHIGGDSIDVYHVQLTTTKKGLVIRAGEDLVWTILNFCRLLQTQLPQRNASAGSAIAPRETFVGKQTSQDSLLNIATLYVEPTSFVVTFAPNSDIRPADADARMIAALTFASLQRLHLVLNKFDKFDESILRSNLIREFRNYFKSQMIAQTLSVMTSMHTLTNVSTGLDAVSKAVETGFGVLAPSRTAPLARLPSSVVGRGSRSDGQGNFAKSVFVGLKRLGGGISKGIIGLFVSPVKGCMEGGVVGGCKGCARGVADLVAKPTAGALALASKTVEGVANAAKGVQTAAWDIITTNNVSKACIKRLPIAVRSDGIIRRWDAHDALGVYCMRTCVVSSRTLGISYCPGVKDSFSSMHDIFGEYLLLVTDKRALCVRTPEMDGAMPARAPTCAWYISWSDVSSIWIENSVIIKLQMNVTSEGDTSNLGAQKRETESCFSIRARAQDEAANIEAAMRQSWNAYLDTTEEE</sequence>
<dbReference type="InterPro" id="IPR056748">
    <property type="entry name" value="VPS13-like_C"/>
</dbReference>